<dbReference type="InterPro" id="IPR036879">
    <property type="entry name" value="TF_MADSbox_sf"/>
</dbReference>
<keyword evidence="10" id="KW-1185">Reference proteome</keyword>
<feature type="domain" description="MADS-box" evidence="8">
    <location>
        <begin position="3"/>
        <end position="63"/>
    </location>
</feature>
<dbReference type="SMART" id="SM00432">
    <property type="entry name" value="MADS"/>
    <property type="match status" value="1"/>
</dbReference>
<keyword evidence="3" id="KW-0238">DNA-binding</keyword>
<feature type="coiled-coil region" evidence="6">
    <location>
        <begin position="97"/>
        <end position="166"/>
    </location>
</feature>
<dbReference type="PRINTS" id="PR00404">
    <property type="entry name" value="MADSDOMAIN"/>
</dbReference>
<dbReference type="PANTHER" id="PTHR11945">
    <property type="entry name" value="MADS BOX PROTEIN"/>
    <property type="match status" value="1"/>
</dbReference>
<keyword evidence="4" id="KW-0804">Transcription</keyword>
<dbReference type="GO" id="GO:0000978">
    <property type="term" value="F:RNA polymerase II cis-regulatory region sequence-specific DNA binding"/>
    <property type="evidence" value="ECO:0007669"/>
    <property type="project" value="TreeGrafter"/>
</dbReference>
<keyword evidence="5" id="KW-0539">Nucleus</keyword>
<dbReference type="EMBL" id="OX459120">
    <property type="protein sequence ID" value="CAI9100044.1"/>
    <property type="molecule type" value="Genomic_DNA"/>
</dbReference>
<dbReference type="AlphaFoldDB" id="A0AAV1CZ81"/>
<comment type="subcellular location">
    <subcellularLocation>
        <location evidence="1">Nucleus</location>
    </subcellularLocation>
</comment>
<evidence type="ECO:0000256" key="7">
    <source>
        <dbReference type="SAM" id="MobiDB-lite"/>
    </source>
</evidence>
<dbReference type="InterPro" id="IPR002100">
    <property type="entry name" value="TF_MADSbox"/>
</dbReference>
<evidence type="ECO:0000256" key="4">
    <source>
        <dbReference type="ARBA" id="ARBA00023163"/>
    </source>
</evidence>
<gene>
    <name evidence="9" type="ORF">OLC1_LOCUS9958</name>
</gene>
<evidence type="ECO:0000313" key="9">
    <source>
        <dbReference type="EMBL" id="CAI9100044.1"/>
    </source>
</evidence>
<dbReference type="Pfam" id="PF00319">
    <property type="entry name" value="SRF-TF"/>
    <property type="match status" value="1"/>
</dbReference>
<dbReference type="Gene3D" id="6.10.140.920">
    <property type="match status" value="1"/>
</dbReference>
<evidence type="ECO:0000256" key="5">
    <source>
        <dbReference type="ARBA" id="ARBA00023242"/>
    </source>
</evidence>
<dbReference type="PROSITE" id="PS50066">
    <property type="entry name" value="MADS_BOX_2"/>
    <property type="match status" value="1"/>
</dbReference>
<accession>A0AAV1CZ81</accession>
<evidence type="ECO:0000256" key="6">
    <source>
        <dbReference type="SAM" id="Coils"/>
    </source>
</evidence>
<reference evidence="9" key="1">
    <citation type="submission" date="2023-03" db="EMBL/GenBank/DDBJ databases">
        <authorList>
            <person name="Julca I."/>
        </authorList>
    </citation>
    <scope>NUCLEOTIDE SEQUENCE</scope>
</reference>
<dbReference type="Proteomes" id="UP001161247">
    <property type="component" value="Chromosome 3"/>
</dbReference>
<keyword evidence="6" id="KW-0175">Coiled coil</keyword>
<dbReference type="Gene3D" id="3.40.1810.10">
    <property type="entry name" value="Transcription factor, MADS-box"/>
    <property type="match status" value="1"/>
</dbReference>
<evidence type="ECO:0000256" key="1">
    <source>
        <dbReference type="ARBA" id="ARBA00004123"/>
    </source>
</evidence>
<dbReference type="FunFam" id="3.40.1810.10:FF:000006">
    <property type="entry name" value="Agamous-like MADS-box protein AGL62"/>
    <property type="match status" value="1"/>
</dbReference>
<organism evidence="9 10">
    <name type="scientific">Oldenlandia corymbosa var. corymbosa</name>
    <dbReference type="NCBI Taxonomy" id="529605"/>
    <lineage>
        <taxon>Eukaryota</taxon>
        <taxon>Viridiplantae</taxon>
        <taxon>Streptophyta</taxon>
        <taxon>Embryophyta</taxon>
        <taxon>Tracheophyta</taxon>
        <taxon>Spermatophyta</taxon>
        <taxon>Magnoliopsida</taxon>
        <taxon>eudicotyledons</taxon>
        <taxon>Gunneridae</taxon>
        <taxon>Pentapetalae</taxon>
        <taxon>asterids</taxon>
        <taxon>lamiids</taxon>
        <taxon>Gentianales</taxon>
        <taxon>Rubiaceae</taxon>
        <taxon>Rubioideae</taxon>
        <taxon>Spermacoceae</taxon>
        <taxon>Hedyotis-Oldenlandia complex</taxon>
        <taxon>Oldenlandia</taxon>
    </lineage>
</organism>
<proteinExistence type="predicted"/>
<dbReference type="GO" id="GO:0046983">
    <property type="term" value="F:protein dimerization activity"/>
    <property type="evidence" value="ECO:0007669"/>
    <property type="project" value="InterPro"/>
</dbReference>
<evidence type="ECO:0000256" key="3">
    <source>
        <dbReference type="ARBA" id="ARBA00023125"/>
    </source>
</evidence>
<dbReference type="GO" id="GO:0005634">
    <property type="term" value="C:nucleus"/>
    <property type="evidence" value="ECO:0007669"/>
    <property type="project" value="UniProtKB-SubCell"/>
</dbReference>
<evidence type="ECO:0000256" key="2">
    <source>
        <dbReference type="ARBA" id="ARBA00023015"/>
    </source>
</evidence>
<dbReference type="PANTHER" id="PTHR11945:SF776">
    <property type="entry name" value="AGAMOUS-LIKE 50-RELATED"/>
    <property type="match status" value="1"/>
</dbReference>
<evidence type="ECO:0000259" key="8">
    <source>
        <dbReference type="PROSITE" id="PS50066"/>
    </source>
</evidence>
<protein>
    <submittedName>
        <fullName evidence="9">OLC1v1036964C1</fullName>
    </submittedName>
</protein>
<dbReference type="SUPFAM" id="SSF55455">
    <property type="entry name" value="SRF-like"/>
    <property type="match status" value="1"/>
</dbReference>
<dbReference type="GO" id="GO:0000981">
    <property type="term" value="F:DNA-binding transcription factor activity, RNA polymerase II-specific"/>
    <property type="evidence" value="ECO:0007669"/>
    <property type="project" value="TreeGrafter"/>
</dbReference>
<sequence>MSRGRQRVDMVKMTNENNLQVTFSKRRVGLFKKASELCTLTGSELAIVVFSPGGNVYSFGSPSVSQILEKYETQAPHFIGPQGSIDEAIQGRRRANEITLNEELRALEDQMDTVKKRSSELSEMVRANHNRYWWKAPIEELSVEQLEQLKIAFEELDKRVQIQAQKGLPPNTNLFPNFNIAEPNNYNNDLFAYEPPPPPSLPQNFHYPAMPSGSNFVGLILSNENISTKNRPSFVADQGRSGSGADNLSFPLADPNVTN</sequence>
<feature type="region of interest" description="Disordered" evidence="7">
    <location>
        <begin position="231"/>
        <end position="259"/>
    </location>
</feature>
<evidence type="ECO:0000313" key="10">
    <source>
        <dbReference type="Proteomes" id="UP001161247"/>
    </source>
</evidence>
<name>A0AAV1CZ81_OLDCO</name>
<keyword evidence="2" id="KW-0805">Transcription regulation</keyword>